<keyword evidence="8" id="KW-1185">Reference proteome</keyword>
<keyword evidence="2 5" id="KW-0812">Transmembrane</keyword>
<evidence type="ECO:0000313" key="8">
    <source>
        <dbReference type="Proteomes" id="UP001142055"/>
    </source>
</evidence>
<proteinExistence type="predicted"/>
<feature type="transmembrane region" description="Helical" evidence="5">
    <location>
        <begin position="277"/>
        <end position="298"/>
    </location>
</feature>
<sequence length="400" mass="45405">MSSPIVPNRDSYCTNIDDENNNIENWNNIISQSNDMTSIDGNNPSSETKSLHYGYDTRVDGVEYQKLINCDVEIERQKPHQRTSSFVLLFKRIFTCSPYFAKFFSAMFYAIASFLIVVINKIVLTNYKFPSFHIVGIGQMLATLIILQICRLSKIITFPNFNKEIFVKIFPLPLLFMGNLVCGLGSTKRLSLPMFTVLRRFSILFTMIAEYFILNVSPSFTVKSTVFMMVGGAILAASNDLAFDLFGYTYVLLNNVFTASNGVFVKKKLDSKDLGKYGLLYYNALFMIVPLLSISLWFDDWEKCFIEFEGWNSIGFVISFLLSCVMGFVLMYSTILCTQNNSALTTTIVGCLKNGPSILFETRMRSRSTRLDLTRLDSICIPLDESNRGQRCFAVNEGHT</sequence>
<feature type="transmembrane region" description="Helical" evidence="5">
    <location>
        <begin position="310"/>
        <end position="332"/>
    </location>
</feature>
<keyword evidence="3 5" id="KW-1133">Transmembrane helix</keyword>
<feature type="transmembrane region" description="Helical" evidence="5">
    <location>
        <begin position="131"/>
        <end position="153"/>
    </location>
</feature>
<gene>
    <name evidence="7" type="ORF">RDWZM_003137</name>
</gene>
<comment type="subcellular location">
    <subcellularLocation>
        <location evidence="1">Membrane</location>
        <topology evidence="1">Multi-pass membrane protein</topology>
    </subcellularLocation>
</comment>
<evidence type="ECO:0000256" key="4">
    <source>
        <dbReference type="ARBA" id="ARBA00023136"/>
    </source>
</evidence>
<feature type="transmembrane region" description="Helical" evidence="5">
    <location>
        <begin position="165"/>
        <end position="186"/>
    </location>
</feature>
<accession>A0A9Q0MHM8</accession>
<dbReference type="EMBL" id="JAPWDV010000001">
    <property type="protein sequence ID" value="KAJ6224592.1"/>
    <property type="molecule type" value="Genomic_DNA"/>
</dbReference>
<dbReference type="GO" id="GO:0016020">
    <property type="term" value="C:membrane"/>
    <property type="evidence" value="ECO:0007669"/>
    <property type="project" value="UniProtKB-SubCell"/>
</dbReference>
<feature type="transmembrane region" description="Helical" evidence="5">
    <location>
        <begin position="99"/>
        <end position="119"/>
    </location>
</feature>
<evidence type="ECO:0000256" key="3">
    <source>
        <dbReference type="ARBA" id="ARBA00022989"/>
    </source>
</evidence>
<dbReference type="Pfam" id="PF03151">
    <property type="entry name" value="TPT"/>
    <property type="match status" value="1"/>
</dbReference>
<feature type="domain" description="Sugar phosphate transporter" evidence="6">
    <location>
        <begin position="106"/>
        <end position="354"/>
    </location>
</feature>
<keyword evidence="4 5" id="KW-0472">Membrane</keyword>
<name>A0A9Q0MHM8_BLOTA</name>
<evidence type="ECO:0000256" key="1">
    <source>
        <dbReference type="ARBA" id="ARBA00004141"/>
    </source>
</evidence>
<feature type="transmembrane region" description="Helical" evidence="5">
    <location>
        <begin position="245"/>
        <end position="265"/>
    </location>
</feature>
<dbReference type="InterPro" id="IPR050186">
    <property type="entry name" value="TPT_transporter"/>
</dbReference>
<evidence type="ECO:0000259" key="6">
    <source>
        <dbReference type="Pfam" id="PF03151"/>
    </source>
</evidence>
<dbReference type="Proteomes" id="UP001142055">
    <property type="component" value="Chromosome 1"/>
</dbReference>
<evidence type="ECO:0000313" key="7">
    <source>
        <dbReference type="EMBL" id="KAJ6224592.1"/>
    </source>
</evidence>
<protein>
    <recommendedName>
        <fullName evidence="6">Sugar phosphate transporter domain-containing protein</fullName>
    </recommendedName>
</protein>
<organism evidence="7 8">
    <name type="scientific">Blomia tropicalis</name>
    <name type="common">Mite</name>
    <dbReference type="NCBI Taxonomy" id="40697"/>
    <lineage>
        <taxon>Eukaryota</taxon>
        <taxon>Metazoa</taxon>
        <taxon>Ecdysozoa</taxon>
        <taxon>Arthropoda</taxon>
        <taxon>Chelicerata</taxon>
        <taxon>Arachnida</taxon>
        <taxon>Acari</taxon>
        <taxon>Acariformes</taxon>
        <taxon>Sarcoptiformes</taxon>
        <taxon>Astigmata</taxon>
        <taxon>Glycyphagoidea</taxon>
        <taxon>Echimyopodidae</taxon>
        <taxon>Blomia</taxon>
    </lineage>
</organism>
<comment type="caution">
    <text evidence="7">The sequence shown here is derived from an EMBL/GenBank/DDBJ whole genome shotgun (WGS) entry which is preliminary data.</text>
</comment>
<evidence type="ECO:0000256" key="5">
    <source>
        <dbReference type="SAM" id="Phobius"/>
    </source>
</evidence>
<evidence type="ECO:0000256" key="2">
    <source>
        <dbReference type="ARBA" id="ARBA00022692"/>
    </source>
</evidence>
<dbReference type="InterPro" id="IPR004853">
    <property type="entry name" value="Sugar_P_trans_dom"/>
</dbReference>
<dbReference type="PANTHER" id="PTHR11132">
    <property type="entry name" value="SOLUTE CARRIER FAMILY 35"/>
    <property type="match status" value="1"/>
</dbReference>
<feature type="transmembrane region" description="Helical" evidence="5">
    <location>
        <begin position="192"/>
        <end position="213"/>
    </location>
</feature>
<reference evidence="7" key="1">
    <citation type="submission" date="2022-12" db="EMBL/GenBank/DDBJ databases">
        <title>Genome assemblies of Blomia tropicalis.</title>
        <authorList>
            <person name="Cui Y."/>
        </authorList>
    </citation>
    <scope>NUCLEOTIDE SEQUENCE</scope>
    <source>
        <tissue evidence="7">Adult mites</tissue>
    </source>
</reference>
<dbReference type="OMA" id="TIVAGWE"/>
<dbReference type="AlphaFoldDB" id="A0A9Q0MHM8"/>